<evidence type="ECO:0000313" key="2">
    <source>
        <dbReference type="Proteomes" id="UP001321473"/>
    </source>
</evidence>
<dbReference type="Proteomes" id="UP001321473">
    <property type="component" value="Unassembled WGS sequence"/>
</dbReference>
<dbReference type="AlphaFoldDB" id="A0AAQ4EHX7"/>
<protein>
    <submittedName>
        <fullName evidence="1">Uncharacterized protein</fullName>
    </submittedName>
</protein>
<proteinExistence type="predicted"/>
<dbReference type="EMBL" id="JARKHS020015423">
    <property type="protein sequence ID" value="KAK8774409.1"/>
    <property type="molecule type" value="Genomic_DNA"/>
</dbReference>
<accession>A0AAQ4EHX7</accession>
<sequence>KHCLRFPGRQPKIPLTPWKVAVLRDCFRDRLQAKGMPPGLLTSGLKEFNRFVSEKIADIEKLAKRELAKEMELSS</sequence>
<comment type="caution">
    <text evidence="1">The sequence shown here is derived from an EMBL/GenBank/DDBJ whole genome shotgun (WGS) entry which is preliminary data.</text>
</comment>
<organism evidence="1 2">
    <name type="scientific">Amblyomma americanum</name>
    <name type="common">Lone star tick</name>
    <dbReference type="NCBI Taxonomy" id="6943"/>
    <lineage>
        <taxon>Eukaryota</taxon>
        <taxon>Metazoa</taxon>
        <taxon>Ecdysozoa</taxon>
        <taxon>Arthropoda</taxon>
        <taxon>Chelicerata</taxon>
        <taxon>Arachnida</taxon>
        <taxon>Acari</taxon>
        <taxon>Parasitiformes</taxon>
        <taxon>Ixodida</taxon>
        <taxon>Ixodoidea</taxon>
        <taxon>Ixodidae</taxon>
        <taxon>Amblyomminae</taxon>
        <taxon>Amblyomma</taxon>
    </lineage>
</organism>
<gene>
    <name evidence="1" type="ORF">V5799_011058</name>
</gene>
<reference evidence="1 2" key="1">
    <citation type="journal article" date="2023" name="Arcadia Sci">
        <title>De novo assembly of a long-read Amblyomma americanum tick genome.</title>
        <authorList>
            <person name="Chou S."/>
            <person name="Poskanzer K.E."/>
            <person name="Rollins M."/>
            <person name="Thuy-Boun P.S."/>
        </authorList>
    </citation>
    <scope>NUCLEOTIDE SEQUENCE [LARGE SCALE GENOMIC DNA]</scope>
    <source>
        <strain evidence="1">F_SG_1</strain>
        <tissue evidence="1">Salivary glands</tissue>
    </source>
</reference>
<evidence type="ECO:0000313" key="1">
    <source>
        <dbReference type="EMBL" id="KAK8774409.1"/>
    </source>
</evidence>
<name>A0AAQ4EHX7_AMBAM</name>
<feature type="non-terminal residue" evidence="1">
    <location>
        <position position="1"/>
    </location>
</feature>
<keyword evidence="2" id="KW-1185">Reference proteome</keyword>